<dbReference type="Proteomes" id="UP000215158">
    <property type="component" value="Plasmid pBN3"/>
</dbReference>
<name>A0A248VYM5_9BURK</name>
<reference evidence="2 3" key="1">
    <citation type="submission" date="2017-08" db="EMBL/GenBank/DDBJ databases">
        <title>Identification and genetic characteristics of simultaneous BTEX- and naphthalene-degrading Paraburkholderia sp. BN5 isolated from petroleum-contaminated soil.</title>
        <authorList>
            <person name="Lee Y."/>
            <person name="Jeon C.O."/>
        </authorList>
    </citation>
    <scope>NUCLEOTIDE SEQUENCE [LARGE SCALE GENOMIC DNA]</scope>
    <source>
        <strain evidence="2 3">BN5</strain>
        <plasmid evidence="2 3">pBN3</plasmid>
    </source>
</reference>
<keyword evidence="2" id="KW-0614">Plasmid</keyword>
<dbReference type="OrthoDB" id="6859560at2"/>
<dbReference type="EMBL" id="CP022993">
    <property type="protein sequence ID" value="ASW04139.1"/>
    <property type="molecule type" value="Genomic_DNA"/>
</dbReference>
<dbReference type="KEGG" id="parb:CJU94_38915"/>
<protein>
    <submittedName>
        <fullName evidence="2">Uncharacterized protein</fullName>
    </submittedName>
</protein>
<gene>
    <name evidence="2" type="ORF">CJU94_38915</name>
</gene>
<keyword evidence="3" id="KW-1185">Reference proteome</keyword>
<feature type="coiled-coil region" evidence="1">
    <location>
        <begin position="112"/>
        <end position="168"/>
    </location>
</feature>
<dbReference type="AlphaFoldDB" id="A0A248VYM5"/>
<proteinExistence type="predicted"/>
<keyword evidence="1" id="KW-0175">Coiled coil</keyword>
<accession>A0A248VYM5</accession>
<evidence type="ECO:0000313" key="2">
    <source>
        <dbReference type="EMBL" id="ASW04139.1"/>
    </source>
</evidence>
<dbReference type="RefSeq" id="WP_095423832.1">
    <property type="nucleotide sequence ID" value="NZ_CP022993.1"/>
</dbReference>
<sequence length="202" mass="22844">MSEKSYVHNAITWAKQRLDELDITISELETSSGNLNDSAREEADRALTRLREARTKLNGYVDDLRLETVAAKQRGEVIQKAIDTEWVEVELAFRDFLSAAKDHADTVRNVVLARARAQHQAWETTLKNLHDQAADVVEKARGDLDAAMRHLTDEAQKFQRRIGEVRDAGDESWSAVKSGLTDVKDVHGHVIQKIKNAFSKLR</sequence>
<geneLocation type="plasmid" evidence="2 3">
    <name>pBN3</name>
</geneLocation>
<evidence type="ECO:0000313" key="3">
    <source>
        <dbReference type="Proteomes" id="UP000215158"/>
    </source>
</evidence>
<organism evidence="2 3">
    <name type="scientific">Paraburkholderia aromaticivorans</name>
    <dbReference type="NCBI Taxonomy" id="2026199"/>
    <lineage>
        <taxon>Bacteria</taxon>
        <taxon>Pseudomonadati</taxon>
        <taxon>Pseudomonadota</taxon>
        <taxon>Betaproteobacteria</taxon>
        <taxon>Burkholderiales</taxon>
        <taxon>Burkholderiaceae</taxon>
        <taxon>Paraburkholderia</taxon>
    </lineage>
</organism>
<evidence type="ECO:0000256" key="1">
    <source>
        <dbReference type="SAM" id="Coils"/>
    </source>
</evidence>